<keyword evidence="9" id="KW-0472">Membrane</keyword>
<evidence type="ECO:0000256" key="3">
    <source>
        <dbReference type="ARBA" id="ARBA00022448"/>
    </source>
</evidence>
<gene>
    <name evidence="13" type="ORF">EJP69_05880</name>
</gene>
<dbReference type="InterPro" id="IPR023614">
    <property type="entry name" value="Porin_dom_sf"/>
</dbReference>
<dbReference type="PANTHER" id="PTHR34501:SF9">
    <property type="entry name" value="MAJOR OUTER MEMBRANE PROTEIN P.IA"/>
    <property type="match status" value="1"/>
</dbReference>
<dbReference type="EMBL" id="RXOE01000001">
    <property type="protein sequence ID" value="RTQ37256.1"/>
    <property type="molecule type" value="Genomic_DNA"/>
</dbReference>
<feature type="domain" description="Porin" evidence="12">
    <location>
        <begin position="21"/>
        <end position="335"/>
    </location>
</feature>
<dbReference type="SUPFAM" id="SSF56935">
    <property type="entry name" value="Porins"/>
    <property type="match status" value="1"/>
</dbReference>
<evidence type="ECO:0000256" key="8">
    <source>
        <dbReference type="ARBA" id="ARBA00023114"/>
    </source>
</evidence>
<dbReference type="OrthoDB" id="6975458at2"/>
<keyword evidence="5" id="KW-0812">Transmembrane</keyword>
<dbReference type="CDD" id="cd00342">
    <property type="entry name" value="gram_neg_porins"/>
    <property type="match status" value="1"/>
</dbReference>
<comment type="caution">
    <text evidence="13">The sequence shown here is derived from an EMBL/GenBank/DDBJ whole genome shotgun (WGS) entry which is preliminary data.</text>
</comment>
<dbReference type="Pfam" id="PF13609">
    <property type="entry name" value="Porin_4"/>
    <property type="match status" value="1"/>
</dbReference>
<keyword evidence="7" id="KW-0406">Ion transport</keyword>
<keyword evidence="8" id="KW-0626">Porin</keyword>
<dbReference type="RefSeq" id="WP_126468997.1">
    <property type="nucleotide sequence ID" value="NZ_RXOE01000001.1"/>
</dbReference>
<evidence type="ECO:0000256" key="7">
    <source>
        <dbReference type="ARBA" id="ARBA00023065"/>
    </source>
</evidence>
<organism evidence="13 14">
    <name type="scientific">Variovorax gossypii</name>
    <dbReference type="NCBI Taxonomy" id="1679495"/>
    <lineage>
        <taxon>Bacteria</taxon>
        <taxon>Pseudomonadati</taxon>
        <taxon>Pseudomonadota</taxon>
        <taxon>Betaproteobacteria</taxon>
        <taxon>Burkholderiales</taxon>
        <taxon>Comamonadaceae</taxon>
        <taxon>Variovorax</taxon>
    </lineage>
</organism>
<reference evidence="13 14" key="1">
    <citation type="submission" date="2018-12" db="EMBL/GenBank/DDBJ databases">
        <title>The genome of Variovorax gossypii DSM 100435.</title>
        <authorList>
            <person name="Gao J."/>
            <person name="Sun J."/>
        </authorList>
    </citation>
    <scope>NUCLEOTIDE SEQUENCE [LARGE SCALE GENOMIC DNA]</scope>
    <source>
        <strain evidence="13 14">DSM 100435</strain>
    </source>
</reference>
<feature type="chain" id="PRO_5019260057" evidence="11">
    <location>
        <begin position="36"/>
        <end position="353"/>
    </location>
</feature>
<comment type="subcellular location">
    <subcellularLocation>
        <location evidence="1">Cell outer membrane</location>
        <topology evidence="1">Multi-pass membrane protein</topology>
    </subcellularLocation>
</comment>
<dbReference type="InterPro" id="IPR033900">
    <property type="entry name" value="Gram_neg_porin_domain"/>
</dbReference>
<dbReference type="GO" id="GO:0015288">
    <property type="term" value="F:porin activity"/>
    <property type="evidence" value="ECO:0007669"/>
    <property type="project" value="UniProtKB-KW"/>
</dbReference>
<evidence type="ECO:0000256" key="9">
    <source>
        <dbReference type="ARBA" id="ARBA00023136"/>
    </source>
</evidence>
<evidence type="ECO:0000256" key="10">
    <source>
        <dbReference type="ARBA" id="ARBA00023237"/>
    </source>
</evidence>
<evidence type="ECO:0000256" key="5">
    <source>
        <dbReference type="ARBA" id="ARBA00022692"/>
    </source>
</evidence>
<dbReference type="AlphaFoldDB" id="A0A431TTA1"/>
<dbReference type="GO" id="GO:0046930">
    <property type="term" value="C:pore complex"/>
    <property type="evidence" value="ECO:0007669"/>
    <property type="project" value="UniProtKB-KW"/>
</dbReference>
<dbReference type="GO" id="GO:0006811">
    <property type="term" value="P:monoatomic ion transport"/>
    <property type="evidence" value="ECO:0007669"/>
    <property type="project" value="UniProtKB-KW"/>
</dbReference>
<sequence>MRRLSRLPALSKRTALRTLPALALCTATHSAWAQAADASSVQIYGLLDAFVGSMKRSDEPGRTKLLGSGGMTTAYWGVRGSESLGGGLQAQFALESFFQTDSGTFGRNSTDPYFSRNAWVGLAGGFGQLSLGRQTNPMFVASGAFNPFGVSLQFSPVMLHTWQPTYNRAVLGDSVWSNAIQYTSPTFAGLRASLLYGMGEVQDREGIRNLNLALNYAAGPFAAVVSVQQAKTGPGFTATIGRQDAALIGASYDFKAVQLYGQLQRTRTPDIRTTADTAQLGAAVPVGAGRFLASVARTERKVTGSPGTQRTTWALGYDHFLSKRTDLYAVYMRDRLTGFSGSGSVGVGMRHRF</sequence>
<evidence type="ECO:0000256" key="1">
    <source>
        <dbReference type="ARBA" id="ARBA00004571"/>
    </source>
</evidence>
<dbReference type="InterPro" id="IPR050298">
    <property type="entry name" value="Gram-neg_bact_OMP"/>
</dbReference>
<proteinExistence type="predicted"/>
<keyword evidence="4" id="KW-1134">Transmembrane beta strand</keyword>
<keyword evidence="10" id="KW-0998">Cell outer membrane</keyword>
<evidence type="ECO:0000256" key="2">
    <source>
        <dbReference type="ARBA" id="ARBA00011233"/>
    </source>
</evidence>
<evidence type="ECO:0000313" key="13">
    <source>
        <dbReference type="EMBL" id="RTQ37256.1"/>
    </source>
</evidence>
<feature type="signal peptide" evidence="11">
    <location>
        <begin position="1"/>
        <end position="35"/>
    </location>
</feature>
<keyword evidence="3" id="KW-0813">Transport</keyword>
<evidence type="ECO:0000259" key="12">
    <source>
        <dbReference type="Pfam" id="PF13609"/>
    </source>
</evidence>
<evidence type="ECO:0000256" key="11">
    <source>
        <dbReference type="SAM" id="SignalP"/>
    </source>
</evidence>
<comment type="subunit">
    <text evidence="2">Homotrimer.</text>
</comment>
<evidence type="ECO:0000256" key="6">
    <source>
        <dbReference type="ARBA" id="ARBA00022729"/>
    </source>
</evidence>
<dbReference type="PANTHER" id="PTHR34501">
    <property type="entry name" value="PROTEIN YDDL-RELATED"/>
    <property type="match status" value="1"/>
</dbReference>
<dbReference type="Proteomes" id="UP000267418">
    <property type="component" value="Unassembled WGS sequence"/>
</dbReference>
<dbReference type="GO" id="GO:0009279">
    <property type="term" value="C:cell outer membrane"/>
    <property type="evidence" value="ECO:0007669"/>
    <property type="project" value="UniProtKB-SubCell"/>
</dbReference>
<evidence type="ECO:0000256" key="4">
    <source>
        <dbReference type="ARBA" id="ARBA00022452"/>
    </source>
</evidence>
<keyword evidence="6 11" id="KW-0732">Signal</keyword>
<dbReference type="Gene3D" id="2.40.160.10">
    <property type="entry name" value="Porin"/>
    <property type="match status" value="1"/>
</dbReference>
<keyword evidence="14" id="KW-1185">Reference proteome</keyword>
<protein>
    <submittedName>
        <fullName evidence="13">Porin</fullName>
    </submittedName>
</protein>
<accession>A0A431TTA1</accession>
<evidence type="ECO:0000313" key="14">
    <source>
        <dbReference type="Proteomes" id="UP000267418"/>
    </source>
</evidence>
<name>A0A431TTA1_9BURK</name>